<name>A0A9W6QH49_9PSEU</name>
<sequence>MNDRLLYDWFGDSVEPHAGLVALEVDGHTLTYRELDELVRAVAARICGATGGPPARVGLAVSRSRTAYAAYLATLRLGATPVPLNAGFPAARLRSIADSARLDLVIRDAGGAEVDPGVPALDLPDAALDALPATPASALPASRAGLDDLAYILFTSGSTGSPKGVPLTHRNISPFVAHVREHYPAGPGCRHSQVAELTFDPSVHDMFVAWSTGAALVVPTKREILSPVDFVNRRGLTHWFSVPSIISAAERLGDLAPGAMPGLRWSLFSGEPLKWQQVEQWRRAAPNSALDNIYGPTELTGCYEHRVVGSPDEATGNGTVPIGRPYPDMEIAVIGDDGRPAAVGELVMRGVQRFPGYLDPAQNTGRFVAIDDGVARVYDGTGPVRVDHWYRTGDLVTHNGDLAVHLGRVDHQVKVRGHRVEVGEVEQALRTRDGVRDAVVLGGAVGDGDTELRAAFTGVRLDTAPVLAELGELLPEHMVPRSLTWFDELPLNPNGKIDRLILSEVLFDA</sequence>
<dbReference type="EMBL" id="BSSD01000001">
    <property type="protein sequence ID" value="GLW90338.1"/>
    <property type="molecule type" value="Genomic_DNA"/>
</dbReference>
<dbReference type="PROSITE" id="PS00455">
    <property type="entry name" value="AMP_BINDING"/>
    <property type="match status" value="1"/>
</dbReference>
<proteinExistence type="predicted"/>
<evidence type="ECO:0000313" key="3">
    <source>
        <dbReference type="Proteomes" id="UP001165042"/>
    </source>
</evidence>
<dbReference type="GO" id="GO:0031177">
    <property type="term" value="F:phosphopantetheine binding"/>
    <property type="evidence" value="ECO:0007669"/>
    <property type="project" value="TreeGrafter"/>
</dbReference>
<evidence type="ECO:0000313" key="2">
    <source>
        <dbReference type="EMBL" id="GLW90338.1"/>
    </source>
</evidence>
<dbReference type="Proteomes" id="UP001165042">
    <property type="component" value="Unassembled WGS sequence"/>
</dbReference>
<feature type="domain" description="AMP-dependent synthetase/ligase" evidence="1">
    <location>
        <begin position="14"/>
        <end position="358"/>
    </location>
</feature>
<dbReference type="InterPro" id="IPR042099">
    <property type="entry name" value="ANL_N_sf"/>
</dbReference>
<dbReference type="PANTHER" id="PTHR45527">
    <property type="entry name" value="NONRIBOSOMAL PEPTIDE SYNTHETASE"/>
    <property type="match status" value="1"/>
</dbReference>
<dbReference type="InterPro" id="IPR020845">
    <property type="entry name" value="AMP-binding_CS"/>
</dbReference>
<dbReference type="RefSeq" id="WP_285608248.1">
    <property type="nucleotide sequence ID" value="NZ_BSSD01000001.1"/>
</dbReference>
<dbReference type="InterPro" id="IPR000873">
    <property type="entry name" value="AMP-dep_synth/lig_dom"/>
</dbReference>
<dbReference type="InterPro" id="IPR045851">
    <property type="entry name" value="AMP-bd_C_sf"/>
</dbReference>
<organism evidence="2 3">
    <name type="scientific">Actinokineospora globicatena</name>
    <dbReference type="NCBI Taxonomy" id="103729"/>
    <lineage>
        <taxon>Bacteria</taxon>
        <taxon>Bacillati</taxon>
        <taxon>Actinomycetota</taxon>
        <taxon>Actinomycetes</taxon>
        <taxon>Pseudonocardiales</taxon>
        <taxon>Pseudonocardiaceae</taxon>
        <taxon>Actinokineospora</taxon>
    </lineage>
</organism>
<dbReference type="Gene3D" id="3.40.50.12780">
    <property type="entry name" value="N-terminal domain of ligase-like"/>
    <property type="match status" value="1"/>
</dbReference>
<dbReference type="SUPFAM" id="SSF56801">
    <property type="entry name" value="Acetyl-CoA synthetase-like"/>
    <property type="match status" value="1"/>
</dbReference>
<dbReference type="GO" id="GO:0043041">
    <property type="term" value="P:amino acid activation for nonribosomal peptide biosynthetic process"/>
    <property type="evidence" value="ECO:0007669"/>
    <property type="project" value="TreeGrafter"/>
</dbReference>
<gene>
    <name evidence="2" type="ORF">Aglo03_11540</name>
</gene>
<dbReference type="AlphaFoldDB" id="A0A9W6QH49"/>
<keyword evidence="3" id="KW-1185">Reference proteome</keyword>
<dbReference type="Pfam" id="PF00501">
    <property type="entry name" value="AMP-binding"/>
    <property type="match status" value="1"/>
</dbReference>
<dbReference type="Gene3D" id="3.30.300.30">
    <property type="match status" value="1"/>
</dbReference>
<evidence type="ECO:0000259" key="1">
    <source>
        <dbReference type="Pfam" id="PF00501"/>
    </source>
</evidence>
<dbReference type="GO" id="GO:0005737">
    <property type="term" value="C:cytoplasm"/>
    <property type="evidence" value="ECO:0007669"/>
    <property type="project" value="TreeGrafter"/>
</dbReference>
<comment type="caution">
    <text evidence="2">The sequence shown here is derived from an EMBL/GenBank/DDBJ whole genome shotgun (WGS) entry which is preliminary data.</text>
</comment>
<accession>A0A9W6QH49</accession>
<reference evidence="2" key="1">
    <citation type="submission" date="2023-02" db="EMBL/GenBank/DDBJ databases">
        <title>Actinokineospora globicatena NBRC 15670.</title>
        <authorList>
            <person name="Ichikawa N."/>
            <person name="Sato H."/>
            <person name="Tonouchi N."/>
        </authorList>
    </citation>
    <scope>NUCLEOTIDE SEQUENCE</scope>
    <source>
        <strain evidence="2">NBRC 15670</strain>
    </source>
</reference>
<dbReference type="GO" id="GO:0044550">
    <property type="term" value="P:secondary metabolite biosynthetic process"/>
    <property type="evidence" value="ECO:0007669"/>
    <property type="project" value="TreeGrafter"/>
</dbReference>
<dbReference type="PANTHER" id="PTHR45527:SF1">
    <property type="entry name" value="FATTY ACID SYNTHASE"/>
    <property type="match status" value="1"/>
</dbReference>
<protein>
    <submittedName>
        <fullName evidence="2">Amino acid adenylation protein</fullName>
    </submittedName>
</protein>